<gene>
    <name evidence="1" type="primary">tesE2</name>
    <name evidence="1" type="ORF">HPF_01820</name>
</gene>
<dbReference type="Gene3D" id="3.90.850.10">
    <property type="entry name" value="Fumarylacetoacetase-like, C-terminal domain"/>
    <property type="match status" value="1"/>
</dbReference>
<reference evidence="1 2" key="1">
    <citation type="submission" date="2019-03" db="EMBL/GenBank/DDBJ databases">
        <authorList>
            <person name="Sebastian G."/>
            <person name="Baumann P."/>
            <person name="Ruckert C."/>
            <person name="Kalinowski J."/>
            <person name="Nebel B."/>
            <person name="Takors R."/>
            <person name="Blombach B."/>
        </authorList>
    </citation>
    <scope>NUCLEOTIDE SEQUENCE [LARGE SCALE GENOMIC DNA]</scope>
    <source>
        <strain evidence="1 2">DSM 1084</strain>
    </source>
</reference>
<organism evidence="1 2">
    <name type="scientific">Hydrogenophaga pseudoflava</name>
    <name type="common">Pseudomonas carboxydoflava</name>
    <dbReference type="NCBI Taxonomy" id="47421"/>
    <lineage>
        <taxon>Bacteria</taxon>
        <taxon>Pseudomonadati</taxon>
        <taxon>Pseudomonadota</taxon>
        <taxon>Betaproteobacteria</taxon>
        <taxon>Burkholderiales</taxon>
        <taxon>Comamonadaceae</taxon>
        <taxon>Hydrogenophaga</taxon>
    </lineage>
</organism>
<sequence>MTDENTRLAETIWAARQAGRTLDAEATIGTPDLATAYAIQRALLALRLAAGERVVGWKLGYTSELMRRQMGIDRPNIGPLTDRMLLGSDDAVNERLVQPRVEPEIGLRLRTTLDARRAPVDRHIVAAAVEAAYACLEVVHSTWTGYRFNLEQNTADNSSAGQLVVGPRLPVTDPMALDTVAVRLSDGHAELGRGVGAGADGHPLDALVRLAQELAANDRRLEAGDWVITGGLTAAQPLAPGARLSARFWSGDGWSVDVGVRRRADAV</sequence>
<protein>
    <submittedName>
        <fullName evidence="1">2-hydroxyhexa-2,4-dienoate hydratase</fullName>
        <ecNumber evidence="1">4.2.1.132</ecNumber>
    </submittedName>
</protein>
<dbReference type="Proteomes" id="UP000293912">
    <property type="component" value="Chromosome"/>
</dbReference>
<dbReference type="InterPro" id="IPR050772">
    <property type="entry name" value="Hydratase-Decarb/MhpD_sf"/>
</dbReference>
<keyword evidence="1" id="KW-0456">Lyase</keyword>
<dbReference type="InterPro" id="IPR036663">
    <property type="entry name" value="Fumarylacetoacetase_C_sf"/>
</dbReference>
<dbReference type="KEGG" id="hpse:HPF_01820"/>
<dbReference type="PANTHER" id="PTHR30143:SF0">
    <property type="entry name" value="2-KETO-4-PENTENOATE HYDRATASE"/>
    <property type="match status" value="1"/>
</dbReference>
<dbReference type="GO" id="GO:0005737">
    <property type="term" value="C:cytoplasm"/>
    <property type="evidence" value="ECO:0007669"/>
    <property type="project" value="TreeGrafter"/>
</dbReference>
<name>A0A4P6WV74_HYDPS</name>
<dbReference type="PANTHER" id="PTHR30143">
    <property type="entry name" value="ACID HYDRATASE"/>
    <property type="match status" value="1"/>
</dbReference>
<dbReference type="EMBL" id="CP037867">
    <property type="protein sequence ID" value="QBM26399.1"/>
    <property type="molecule type" value="Genomic_DNA"/>
</dbReference>
<accession>A0A4P6WV74</accession>
<dbReference type="RefSeq" id="WP_133155597.1">
    <property type="nucleotide sequence ID" value="NZ_CP037867.1"/>
</dbReference>
<dbReference type="SUPFAM" id="SSF56529">
    <property type="entry name" value="FAH"/>
    <property type="match status" value="1"/>
</dbReference>
<evidence type="ECO:0000313" key="1">
    <source>
        <dbReference type="EMBL" id="QBM26399.1"/>
    </source>
</evidence>
<evidence type="ECO:0000313" key="2">
    <source>
        <dbReference type="Proteomes" id="UP000293912"/>
    </source>
</evidence>
<proteinExistence type="predicted"/>
<dbReference type="AlphaFoldDB" id="A0A4P6WV74"/>
<dbReference type="GO" id="GO:0034856">
    <property type="term" value="F:2-hydroxyhexa-2,4-dienoate hydratase activity"/>
    <property type="evidence" value="ECO:0007669"/>
    <property type="project" value="UniProtKB-EC"/>
</dbReference>
<keyword evidence="2" id="KW-1185">Reference proteome</keyword>
<dbReference type="EC" id="4.2.1.132" evidence="1"/>
<dbReference type="GO" id="GO:0008684">
    <property type="term" value="F:2-oxopent-4-enoate hydratase activity"/>
    <property type="evidence" value="ECO:0007669"/>
    <property type="project" value="TreeGrafter"/>
</dbReference>